<evidence type="ECO:0000313" key="3">
    <source>
        <dbReference type="Proteomes" id="UP000249260"/>
    </source>
</evidence>
<keyword evidence="3" id="KW-1185">Reference proteome</keyword>
<organism evidence="2 3">
    <name type="scientific">Paenibacillus montanisoli</name>
    <dbReference type="NCBI Taxonomy" id="2081970"/>
    <lineage>
        <taxon>Bacteria</taxon>
        <taxon>Bacillati</taxon>
        <taxon>Bacillota</taxon>
        <taxon>Bacilli</taxon>
        <taxon>Bacillales</taxon>
        <taxon>Paenibacillaceae</taxon>
        <taxon>Paenibacillus</taxon>
    </lineage>
</organism>
<feature type="signal peptide" evidence="1">
    <location>
        <begin position="1"/>
        <end position="19"/>
    </location>
</feature>
<accession>A0A328U1R6</accession>
<protein>
    <recommendedName>
        <fullName evidence="4">DUF4352 domain-containing protein</fullName>
    </recommendedName>
</protein>
<evidence type="ECO:0000256" key="1">
    <source>
        <dbReference type="SAM" id="SignalP"/>
    </source>
</evidence>
<keyword evidence="1" id="KW-0732">Signal</keyword>
<feature type="chain" id="PRO_5038829302" description="DUF4352 domain-containing protein" evidence="1">
    <location>
        <begin position="20"/>
        <end position="828"/>
    </location>
</feature>
<dbReference type="EMBL" id="QLUW01000005">
    <property type="protein sequence ID" value="RAP73954.1"/>
    <property type="molecule type" value="Genomic_DNA"/>
</dbReference>
<dbReference type="RefSeq" id="WP_112884743.1">
    <property type="nucleotide sequence ID" value="NZ_QLUW01000005.1"/>
</dbReference>
<proteinExistence type="predicted"/>
<sequence>MRKSIKTYSVAALAAITIAAQTINIIPAQTVSAAAAQTISSKVVRLSSNSTLSIRDAQFLMQEKGKVLAITVTITNNDNKELDLLDYWLKIKTKSGRTFKTNMTEADKSKSTVAPKSSVNITYYSVIDMATKLTDLQFQILKWDFSAANYERTLGVITYPSTQSDRAAPFQAKTILFGNTKLRSAVKQVSISQDSTSAYMTVSLLAENVGFQTTDLSKLSLFLQTESLSIYNVDTSQIANVVVQPKERKIVTVTASIPLVSAKKALSLVLASNDEASKVMLPLGAFALPIVKPGAATAVNQSKTIYLSGEPISTKIDSTYSAVNEDNRDVTVSYTLTNNGVAAITVPGLEMSIKTKDNVQYPLTFTPDEKKLLPKTSRTITLTGQVPNAVDMNTSQLIVSTAATDKGKGYVLGNYALSVKSQDGNITKPFDYNGYSIKVNRIERTPLENDDLLVADLTITNKSTISKSIPNLSGYFVVNGVKVDAAQTKQQVLDNAISIAPGSSYNMVVYTKIPYTSTIGTVNFVLTEKVDANNDKSLYQFTSGGVNEIVSVPLTSSYEITNTGHKSSVRVIKNAIYGSDNNKLFYSEIELTNKEVRSAASVQLAGYLKNDKGEVLKVTFSTSKTKLSPSGKQLISGTAKLPASFQSSAYTLYLGQAINLGGDNENAELGLIKPVAYGLGNGITDSTKTDFNNLTVGDYTLSFRQFNAFLNVSGGFDVLGIKLQLNADVKRNGIYEDVTDDHKLIIEFVNQDSNKATYSKVLSFKTGEQGTVELREGTGMPVTITFDDPDVQNIVQSYEKYRINIYDSIQDNKLLIASKELRWFTLSD</sequence>
<dbReference type="OrthoDB" id="2675985at2"/>
<reference evidence="2 3" key="1">
    <citation type="submission" date="2018-06" db="EMBL/GenBank/DDBJ databases">
        <title>Paenibacillus montanisoli sp. nov., isolated from mountain area soil.</title>
        <authorList>
            <person name="Wu M."/>
        </authorList>
    </citation>
    <scope>NUCLEOTIDE SEQUENCE [LARGE SCALE GENOMIC DNA]</scope>
    <source>
        <strain evidence="2 3">RA17</strain>
    </source>
</reference>
<name>A0A328U1R6_9BACL</name>
<gene>
    <name evidence="2" type="ORF">DL346_23025</name>
</gene>
<evidence type="ECO:0008006" key="4">
    <source>
        <dbReference type="Google" id="ProtNLM"/>
    </source>
</evidence>
<dbReference type="AlphaFoldDB" id="A0A328U1R6"/>
<dbReference type="Proteomes" id="UP000249260">
    <property type="component" value="Unassembled WGS sequence"/>
</dbReference>
<comment type="caution">
    <text evidence="2">The sequence shown here is derived from an EMBL/GenBank/DDBJ whole genome shotgun (WGS) entry which is preliminary data.</text>
</comment>
<evidence type="ECO:0000313" key="2">
    <source>
        <dbReference type="EMBL" id="RAP73954.1"/>
    </source>
</evidence>